<dbReference type="InterPro" id="IPR038610">
    <property type="entry name" value="FliK-like_C_sf"/>
</dbReference>
<evidence type="ECO:0000313" key="3">
    <source>
        <dbReference type="EMBL" id="TAA40289.1"/>
    </source>
</evidence>
<sequence>MSNEIPPSPPQSSKLSASAAALGLGDNQTGIASNSAKLANGTYLATGALSYQQGQWQLTTSANSAAATGPGQSTATNNEKPLPLPGNTNLPAPIKQALQSATQQLASSNAGNPALTATPGQLQATLAVNIEIKVTGQQVTVTLQLPAQSGQVVLPLTLTDKQAQSLLNQLNQGAQSVGYQRPSLHPTLQQPMQGQPSGQNPQQGILSSLSPAQLKILANMFTVTQADQRWQVTMNQITTVLPPAAQAQLPATLPLAPESATSLPKVEIANVAVMPAKTVGEALKQIAVSLRWQQPSQPVAQFQLAKELAGTLLGTEAKAQQLNLPLQTNRDGGIAIQLPNGQAQPLPKELQAQLTSLAVLPKQLTIVKTSNGYQVSWPTPPTAGQPGHSQNHQINDNSQLGRELAKLLILTSAIPRTDKPLLNNAQPGQITLSQQAGTPPPKQVSATPELSNAQVASLKQLLPLLSQGVKPLDSALTNLQKMVNELATPSQPLPADGAQKIAGSGATELANGIKALTEQFLQQTPKTSEVKPEQVQQWIRSQLLFQPFSPQLMAMTLATLQGGSPMAAPANDSLGLLMNLLFSGKLSTLLNKTAVKAGATGRSFEQRLSGNSLPARQLQGLQQSVGQIAQQTQLFQAQSSEQASGSPSYFSLPINEGGLFKQVEGRIDPPRDEDNKDNPNQDEKLKNWQLTLKLDVGENGALMAQARLHEQQLKLRLVASKGGLKRLVDNHLSTLDTRLQQIGFNTEIASKQGTVPATLLPKEHQLIAVQV</sequence>
<protein>
    <submittedName>
        <fullName evidence="3">Flagellar hook-length control protein FliK</fullName>
    </submittedName>
</protein>
<evidence type="ECO:0000259" key="2">
    <source>
        <dbReference type="Pfam" id="PF02120"/>
    </source>
</evidence>
<feature type="region of interest" description="Disordered" evidence="1">
    <location>
        <begin position="179"/>
        <end position="205"/>
    </location>
</feature>
<feature type="compositionally biased region" description="Polar residues" evidence="1">
    <location>
        <begin position="62"/>
        <end position="79"/>
    </location>
</feature>
<feature type="region of interest" description="Disordered" evidence="1">
    <location>
        <begin position="62"/>
        <end position="91"/>
    </location>
</feature>
<comment type="caution">
    <text evidence="3">The sequence shown here is derived from an EMBL/GenBank/DDBJ whole genome shotgun (WGS) entry which is preliminary data.</text>
</comment>
<organism evidence="3 4">
    <name type="scientific">Corallincola spongiicola</name>
    <dbReference type="NCBI Taxonomy" id="2520508"/>
    <lineage>
        <taxon>Bacteria</taxon>
        <taxon>Pseudomonadati</taxon>
        <taxon>Pseudomonadota</taxon>
        <taxon>Gammaproteobacteria</taxon>
        <taxon>Alteromonadales</taxon>
        <taxon>Psychromonadaceae</taxon>
        <taxon>Corallincola</taxon>
    </lineage>
</organism>
<feature type="domain" description="Flagellar hook-length control protein-like C-terminal" evidence="2">
    <location>
        <begin position="680"/>
        <end position="747"/>
    </location>
</feature>
<evidence type="ECO:0000256" key="1">
    <source>
        <dbReference type="SAM" id="MobiDB-lite"/>
    </source>
</evidence>
<keyword evidence="3" id="KW-0282">Flagellum</keyword>
<keyword evidence="4" id="KW-1185">Reference proteome</keyword>
<keyword evidence="3" id="KW-0966">Cell projection</keyword>
<gene>
    <name evidence="3" type="ORF">EXY25_17685</name>
</gene>
<dbReference type="Proteomes" id="UP000292544">
    <property type="component" value="Unassembled WGS sequence"/>
</dbReference>
<name>A0ABY1WKG6_9GAMM</name>
<feature type="compositionally biased region" description="Low complexity" evidence="1">
    <location>
        <begin position="189"/>
        <end position="204"/>
    </location>
</feature>
<reference evidence="4" key="1">
    <citation type="submission" date="2019-02" db="EMBL/GenBank/DDBJ databases">
        <title>Draft genome sequence of Muricauda sp. 176CP4-71.</title>
        <authorList>
            <person name="Park J.-S."/>
        </authorList>
    </citation>
    <scope>NUCLEOTIDE SEQUENCE [LARGE SCALE GENOMIC DNA]</scope>
    <source>
        <strain evidence="4">176GS2-150</strain>
    </source>
</reference>
<dbReference type="EMBL" id="SHLY01000009">
    <property type="protein sequence ID" value="TAA40289.1"/>
    <property type="molecule type" value="Genomic_DNA"/>
</dbReference>
<dbReference type="RefSeq" id="WP_130567879.1">
    <property type="nucleotide sequence ID" value="NZ_SHLY01000009.1"/>
</dbReference>
<proteinExistence type="predicted"/>
<keyword evidence="3" id="KW-0969">Cilium</keyword>
<dbReference type="InterPro" id="IPR021136">
    <property type="entry name" value="Flagellar_hook_control-like_C"/>
</dbReference>
<dbReference type="Pfam" id="PF02120">
    <property type="entry name" value="Flg_hook"/>
    <property type="match status" value="1"/>
</dbReference>
<accession>A0ABY1WKG6</accession>
<feature type="region of interest" description="Disordered" evidence="1">
    <location>
        <begin position="664"/>
        <end position="684"/>
    </location>
</feature>
<evidence type="ECO:0000313" key="4">
    <source>
        <dbReference type="Proteomes" id="UP000292544"/>
    </source>
</evidence>
<dbReference type="Gene3D" id="3.30.750.140">
    <property type="match status" value="1"/>
</dbReference>